<evidence type="ECO:0000256" key="3">
    <source>
        <dbReference type="ARBA" id="ARBA00022448"/>
    </source>
</evidence>
<evidence type="ECO:0000256" key="8">
    <source>
        <dbReference type="ARBA" id="ARBA00023065"/>
    </source>
</evidence>
<keyword evidence="5 12" id="KW-0812">Transmembrane</keyword>
<dbReference type="Gene3D" id="1.20.1730.10">
    <property type="entry name" value="Sodium/glucose cotransporter"/>
    <property type="match status" value="1"/>
</dbReference>
<comment type="similarity">
    <text evidence="2 11">Belongs to the sodium:solute symporter (SSF) (TC 2.A.21) family.</text>
</comment>
<dbReference type="AlphaFoldDB" id="A0A5C5YV66"/>
<keyword evidence="9 12" id="KW-0472">Membrane</keyword>
<feature type="transmembrane region" description="Helical" evidence="12">
    <location>
        <begin position="415"/>
        <end position="436"/>
    </location>
</feature>
<keyword evidence="3" id="KW-0813">Transport</keyword>
<feature type="transmembrane region" description="Helical" evidence="12">
    <location>
        <begin position="170"/>
        <end position="190"/>
    </location>
</feature>
<evidence type="ECO:0000256" key="6">
    <source>
        <dbReference type="ARBA" id="ARBA00022989"/>
    </source>
</evidence>
<dbReference type="OrthoDB" id="9810181at2"/>
<evidence type="ECO:0000256" key="5">
    <source>
        <dbReference type="ARBA" id="ARBA00022692"/>
    </source>
</evidence>
<comment type="caution">
    <text evidence="13">The sequence shown here is derived from an EMBL/GenBank/DDBJ whole genome shotgun (WGS) entry which is preliminary data.</text>
</comment>
<dbReference type="GO" id="GO:0015293">
    <property type="term" value="F:symporter activity"/>
    <property type="evidence" value="ECO:0007669"/>
    <property type="project" value="TreeGrafter"/>
</dbReference>
<sequence>MSALPGRSRLPSSTIPLIDWVIIVCYLIGSTAIGLFASRAPKTAEGFLVGGRQLTWWMLLFSIVATETSTVTFLSLPGTSFVEGGNLTFLQLTLGYIAGRLILTWLVMPIFFSGAYLTAYEILQNSFGPNVRSVVSVLFLVMRNLADGLRLLLTGWLINAATGFDFTTCVVAMAVCTAIYSGVGGVASVVLNDCLQFAMYMIGAAVVMVLLVRDAPGGSEAMWQFAEETGRLRLLDFDTSLFTKSITFWSGLIGGATLTMASHGADHMMIQRYLCSRSRREASWAVGLSGPVVALQFLLFLAIGIALAYWHSQGALGYEIAKGDQALIGFVVHRLGIGLRGLVIASVLAASMSTLSSSLSASAGVLVNDLGKRLIPDMSDAGLLLGAKVATFAFAAVQTVVAVGAYYALSPDSTVISAVLGIAGFSTGLVLGIYLLGAALGRASETAGLIGIACGLAACCYAKFAADVSWPWFSLIGATTTFFTGYLISLAVPPRTQTA</sequence>
<evidence type="ECO:0000256" key="10">
    <source>
        <dbReference type="ARBA" id="ARBA00023201"/>
    </source>
</evidence>
<gene>
    <name evidence="13" type="primary">sglT_3</name>
    <name evidence="13" type="ORF">Pla123a_12190</name>
</gene>
<dbReference type="PROSITE" id="PS50283">
    <property type="entry name" value="NA_SOLUT_SYMP_3"/>
    <property type="match status" value="1"/>
</dbReference>
<feature type="transmembrane region" description="Helical" evidence="12">
    <location>
        <begin position="20"/>
        <end position="37"/>
    </location>
</feature>
<feature type="transmembrane region" description="Helical" evidence="12">
    <location>
        <begin position="57"/>
        <end position="77"/>
    </location>
</feature>
<evidence type="ECO:0000313" key="14">
    <source>
        <dbReference type="Proteomes" id="UP000318478"/>
    </source>
</evidence>
<reference evidence="13 14" key="1">
    <citation type="submission" date="2019-02" db="EMBL/GenBank/DDBJ databases">
        <title>Deep-cultivation of Planctomycetes and their phenomic and genomic characterization uncovers novel biology.</title>
        <authorList>
            <person name="Wiegand S."/>
            <person name="Jogler M."/>
            <person name="Boedeker C."/>
            <person name="Pinto D."/>
            <person name="Vollmers J."/>
            <person name="Rivas-Marin E."/>
            <person name="Kohn T."/>
            <person name="Peeters S.H."/>
            <person name="Heuer A."/>
            <person name="Rast P."/>
            <person name="Oberbeckmann S."/>
            <person name="Bunk B."/>
            <person name="Jeske O."/>
            <person name="Meyerdierks A."/>
            <person name="Storesund J.E."/>
            <person name="Kallscheuer N."/>
            <person name="Luecker S."/>
            <person name="Lage O.M."/>
            <person name="Pohl T."/>
            <person name="Merkel B.J."/>
            <person name="Hornburger P."/>
            <person name="Mueller R.-W."/>
            <person name="Bruemmer F."/>
            <person name="Labrenz M."/>
            <person name="Spormann A.M."/>
            <person name="Op Den Camp H."/>
            <person name="Overmann J."/>
            <person name="Amann R."/>
            <person name="Jetten M.S.M."/>
            <person name="Mascher T."/>
            <person name="Medema M.H."/>
            <person name="Devos D.P."/>
            <person name="Kaster A.-K."/>
            <person name="Ovreas L."/>
            <person name="Rohde M."/>
            <person name="Galperin M.Y."/>
            <person name="Jogler C."/>
        </authorList>
    </citation>
    <scope>NUCLEOTIDE SEQUENCE [LARGE SCALE GENOMIC DNA]</scope>
    <source>
        <strain evidence="13 14">Pla123a</strain>
    </source>
</reference>
<organism evidence="13 14">
    <name type="scientific">Posidoniimonas polymericola</name>
    <dbReference type="NCBI Taxonomy" id="2528002"/>
    <lineage>
        <taxon>Bacteria</taxon>
        <taxon>Pseudomonadati</taxon>
        <taxon>Planctomycetota</taxon>
        <taxon>Planctomycetia</taxon>
        <taxon>Pirellulales</taxon>
        <taxon>Lacipirellulaceae</taxon>
        <taxon>Posidoniimonas</taxon>
    </lineage>
</organism>
<feature type="transmembrane region" description="Helical" evidence="12">
    <location>
        <begin position="197"/>
        <end position="213"/>
    </location>
</feature>
<keyword evidence="4" id="KW-1003">Cell membrane</keyword>
<dbReference type="InterPro" id="IPR001734">
    <property type="entry name" value="Na/solute_symporter"/>
</dbReference>
<dbReference type="InterPro" id="IPR051163">
    <property type="entry name" value="Sodium:Solute_Symporter_SSF"/>
</dbReference>
<evidence type="ECO:0000256" key="7">
    <source>
        <dbReference type="ARBA" id="ARBA00023053"/>
    </source>
</evidence>
<keyword evidence="10" id="KW-0739">Sodium transport</keyword>
<dbReference type="GO" id="GO:0005886">
    <property type="term" value="C:plasma membrane"/>
    <property type="evidence" value="ECO:0007669"/>
    <property type="project" value="UniProtKB-SubCell"/>
</dbReference>
<evidence type="ECO:0000256" key="4">
    <source>
        <dbReference type="ARBA" id="ARBA00022475"/>
    </source>
</evidence>
<evidence type="ECO:0000256" key="11">
    <source>
        <dbReference type="RuleBase" id="RU362091"/>
    </source>
</evidence>
<protein>
    <submittedName>
        <fullName evidence="13">Sodium/glucose cotransporter</fullName>
    </submittedName>
</protein>
<feature type="transmembrane region" description="Helical" evidence="12">
    <location>
        <begin position="241"/>
        <end position="261"/>
    </location>
</feature>
<feature type="transmembrane region" description="Helical" evidence="12">
    <location>
        <begin position="282"/>
        <end position="310"/>
    </location>
</feature>
<dbReference type="PANTHER" id="PTHR42985:SF47">
    <property type="entry name" value="INTEGRAL MEMBRANE TRANSPORT PROTEIN"/>
    <property type="match status" value="1"/>
</dbReference>
<feature type="transmembrane region" description="Helical" evidence="12">
    <location>
        <begin position="472"/>
        <end position="492"/>
    </location>
</feature>
<keyword evidence="14" id="KW-1185">Reference proteome</keyword>
<feature type="transmembrane region" description="Helical" evidence="12">
    <location>
        <begin position="448"/>
        <end position="466"/>
    </location>
</feature>
<feature type="transmembrane region" description="Helical" evidence="12">
    <location>
        <begin position="342"/>
        <end position="368"/>
    </location>
</feature>
<name>A0A5C5YV66_9BACT</name>
<evidence type="ECO:0000256" key="2">
    <source>
        <dbReference type="ARBA" id="ARBA00006434"/>
    </source>
</evidence>
<evidence type="ECO:0000256" key="12">
    <source>
        <dbReference type="SAM" id="Phobius"/>
    </source>
</evidence>
<dbReference type="Pfam" id="PF00474">
    <property type="entry name" value="SSF"/>
    <property type="match status" value="1"/>
</dbReference>
<dbReference type="EMBL" id="SJPO01000002">
    <property type="protein sequence ID" value="TWT78427.1"/>
    <property type="molecule type" value="Genomic_DNA"/>
</dbReference>
<evidence type="ECO:0000313" key="13">
    <source>
        <dbReference type="EMBL" id="TWT78427.1"/>
    </source>
</evidence>
<keyword evidence="8" id="KW-0406">Ion transport</keyword>
<keyword evidence="7" id="KW-0915">Sodium</keyword>
<evidence type="ECO:0000256" key="1">
    <source>
        <dbReference type="ARBA" id="ARBA00004651"/>
    </source>
</evidence>
<dbReference type="PANTHER" id="PTHR42985">
    <property type="entry name" value="SODIUM-COUPLED MONOCARBOXYLATE TRANSPORTER"/>
    <property type="match status" value="1"/>
</dbReference>
<feature type="transmembrane region" description="Helical" evidence="12">
    <location>
        <begin position="389"/>
        <end position="409"/>
    </location>
</feature>
<keyword evidence="6 12" id="KW-1133">Transmembrane helix</keyword>
<accession>A0A5C5YV66</accession>
<proteinExistence type="inferred from homology"/>
<evidence type="ECO:0000256" key="9">
    <source>
        <dbReference type="ARBA" id="ARBA00023136"/>
    </source>
</evidence>
<feature type="transmembrane region" description="Helical" evidence="12">
    <location>
        <begin position="97"/>
        <end position="123"/>
    </location>
</feature>
<dbReference type="InterPro" id="IPR038377">
    <property type="entry name" value="Na/Glc_symporter_sf"/>
</dbReference>
<dbReference type="GO" id="GO:0006814">
    <property type="term" value="P:sodium ion transport"/>
    <property type="evidence" value="ECO:0007669"/>
    <property type="project" value="UniProtKB-KW"/>
</dbReference>
<feature type="transmembrane region" description="Helical" evidence="12">
    <location>
        <begin position="135"/>
        <end position="158"/>
    </location>
</feature>
<dbReference type="Proteomes" id="UP000318478">
    <property type="component" value="Unassembled WGS sequence"/>
</dbReference>
<comment type="subcellular location">
    <subcellularLocation>
        <location evidence="1">Cell membrane</location>
        <topology evidence="1">Multi-pass membrane protein</topology>
    </subcellularLocation>
</comment>